<dbReference type="AlphaFoldDB" id="W6U066"/>
<keyword evidence="2" id="KW-1185">Reference proteome</keyword>
<comment type="caution">
    <text evidence="1">The sequence shown here is derived from an EMBL/GenBank/DDBJ whole genome shotgun (WGS) entry which is preliminary data.</text>
</comment>
<sequence>MSLTISASHPQTIIKLIVIQTSKSNSIDDTTRERVICSRCNFFFFSSIFQRPRYLAALILFAQQSSEISQQIQNANLTHNQPRL</sequence>
<dbReference type="EMBL" id="APAU02000258">
    <property type="protein sequence ID" value="EUB54423.1"/>
    <property type="molecule type" value="Genomic_DNA"/>
</dbReference>
<organism evidence="1 2">
    <name type="scientific">Echinococcus granulosus</name>
    <name type="common">Hydatid tapeworm</name>
    <dbReference type="NCBI Taxonomy" id="6210"/>
    <lineage>
        <taxon>Eukaryota</taxon>
        <taxon>Metazoa</taxon>
        <taxon>Spiralia</taxon>
        <taxon>Lophotrochozoa</taxon>
        <taxon>Platyhelminthes</taxon>
        <taxon>Cestoda</taxon>
        <taxon>Eucestoda</taxon>
        <taxon>Cyclophyllidea</taxon>
        <taxon>Taeniidae</taxon>
        <taxon>Echinococcus</taxon>
        <taxon>Echinococcus granulosus group</taxon>
    </lineage>
</organism>
<name>W6U066_ECHGR</name>
<dbReference type="CTD" id="36346437"/>
<gene>
    <name evidence="1" type="ORF">EGR_10722</name>
</gene>
<protein>
    <submittedName>
        <fullName evidence="1">Uncharacterized protein</fullName>
    </submittedName>
</protein>
<reference evidence="1 2" key="1">
    <citation type="journal article" date="2013" name="Nat. Genet.">
        <title>The genome of the hydatid tapeworm Echinococcus granulosus.</title>
        <authorList>
            <person name="Zheng H."/>
            <person name="Zhang W."/>
            <person name="Zhang L."/>
            <person name="Zhang Z."/>
            <person name="Li J."/>
            <person name="Lu G."/>
            <person name="Zhu Y."/>
            <person name="Wang Y."/>
            <person name="Huang Y."/>
            <person name="Liu J."/>
            <person name="Kang H."/>
            <person name="Chen J."/>
            <person name="Wang L."/>
            <person name="Chen A."/>
            <person name="Yu S."/>
            <person name="Gao Z."/>
            <person name="Jin L."/>
            <person name="Gu W."/>
            <person name="Wang Z."/>
            <person name="Zhao L."/>
            <person name="Shi B."/>
            <person name="Wen H."/>
            <person name="Lin R."/>
            <person name="Jones M.K."/>
            <person name="Brejova B."/>
            <person name="Vinar T."/>
            <person name="Zhao G."/>
            <person name="McManus D.P."/>
            <person name="Chen Z."/>
            <person name="Zhou Y."/>
            <person name="Wang S."/>
        </authorList>
    </citation>
    <scope>NUCLEOTIDE SEQUENCE [LARGE SCALE GENOMIC DNA]</scope>
</reference>
<proteinExistence type="predicted"/>
<dbReference type="GeneID" id="36346437"/>
<dbReference type="KEGG" id="egl:EGR_10722"/>
<accession>W6U066</accession>
<dbReference type="Proteomes" id="UP000019149">
    <property type="component" value="Unassembled WGS sequence"/>
</dbReference>
<evidence type="ECO:0000313" key="1">
    <source>
        <dbReference type="EMBL" id="EUB54423.1"/>
    </source>
</evidence>
<dbReference type="RefSeq" id="XP_024345619.1">
    <property type="nucleotide sequence ID" value="XM_024499971.1"/>
</dbReference>
<evidence type="ECO:0000313" key="2">
    <source>
        <dbReference type="Proteomes" id="UP000019149"/>
    </source>
</evidence>